<feature type="compositionally biased region" description="Basic and acidic residues" evidence="1">
    <location>
        <begin position="171"/>
        <end position="193"/>
    </location>
</feature>
<dbReference type="AlphaFoldDB" id="A0A7S1U7T0"/>
<name>A0A7S1U7T0_9STRA</name>
<sequence length="617" mass="66749">MWIRGGRNKNKKKDEGKSLLRRRSSKQAQGSESPSPERSPVASESGALSAKDAEVVPQERLSDGAGEQSTDSEYEAAMLTPIDSGATTPVKPPTETGDRSPATDTETPLRDTQEQKKHRIQALSSMSSNFGEAGLEVEGAKTMQFMSKTSVHDDDISEITSPSDGGSVTLEHTKDDLGMPNSYEDKDGAKDGEGGYIRRSQDERHETLLHLSHIPKDDCFVFNTANLSEYIEKTPEGELSTPTPAVRPDGATPASATSKLATSFKIATPRSLRRAKKEPPTLLPTSGTATNEEANATKDAKPSAVTEHVTPKTGEAAPKLTRPKPRPSRAFKPTPSRPTPVAEPPKIVPVRRKSMSLDAASPEKGRSPATASPSPPQGARPPRMQRGQSLDRSTRAQSIAFEDHFTSMLRRLSAADSQNPMECRLVVQVSDDDPTTFTDRRGRVYKLQPGTVEDKDAPATNKIRRPPVPQGGASPARSEQGTPEIRNGAGMEGLEVTPATSTNGSESGHITGDDDETVVEDFEWINEFWDVPASALRVKVKVRKSEVGVPSMKGPQGAHQAGAQPRIVVRRRFQQKEAALPAMKTHVGAHDGRTMPPNLEQFLFSDAHLPHISLFVD</sequence>
<accession>A0A7S1U7T0</accession>
<protein>
    <submittedName>
        <fullName evidence="2">Uncharacterized protein</fullName>
    </submittedName>
</protein>
<evidence type="ECO:0000313" key="2">
    <source>
        <dbReference type="EMBL" id="CAD9259746.1"/>
    </source>
</evidence>
<feature type="compositionally biased region" description="Polar residues" evidence="1">
    <location>
        <begin position="498"/>
        <end position="508"/>
    </location>
</feature>
<feature type="compositionally biased region" description="Basic residues" evidence="1">
    <location>
        <begin position="1"/>
        <end position="11"/>
    </location>
</feature>
<organism evidence="2">
    <name type="scientific">Phaeomonas parva</name>
    <dbReference type="NCBI Taxonomy" id="124430"/>
    <lineage>
        <taxon>Eukaryota</taxon>
        <taxon>Sar</taxon>
        <taxon>Stramenopiles</taxon>
        <taxon>Ochrophyta</taxon>
        <taxon>Pinguiophyceae</taxon>
        <taxon>Pinguiochrysidales</taxon>
        <taxon>Pinguiochrysidaceae</taxon>
        <taxon>Phaeomonas</taxon>
    </lineage>
</organism>
<dbReference type="EMBL" id="HBGJ01028512">
    <property type="protein sequence ID" value="CAD9259746.1"/>
    <property type="molecule type" value="Transcribed_RNA"/>
</dbReference>
<feature type="compositionally biased region" description="Polar residues" evidence="1">
    <location>
        <begin position="283"/>
        <end position="294"/>
    </location>
</feature>
<feature type="region of interest" description="Disordered" evidence="1">
    <location>
        <begin position="1"/>
        <end position="120"/>
    </location>
</feature>
<proteinExistence type="predicted"/>
<feature type="region of interest" description="Disordered" evidence="1">
    <location>
        <begin position="452"/>
        <end position="513"/>
    </location>
</feature>
<gene>
    <name evidence="2" type="ORF">PPAR1163_LOCUS18120</name>
</gene>
<evidence type="ECO:0000256" key="1">
    <source>
        <dbReference type="SAM" id="MobiDB-lite"/>
    </source>
</evidence>
<feature type="region of interest" description="Disordered" evidence="1">
    <location>
        <begin position="148"/>
        <end position="201"/>
    </location>
</feature>
<feature type="region of interest" description="Disordered" evidence="1">
    <location>
        <begin position="233"/>
        <end position="398"/>
    </location>
</feature>
<feature type="compositionally biased region" description="Pro residues" evidence="1">
    <location>
        <begin position="335"/>
        <end position="347"/>
    </location>
</feature>
<feature type="compositionally biased region" description="Polar residues" evidence="1">
    <location>
        <begin position="386"/>
        <end position="397"/>
    </location>
</feature>
<feature type="compositionally biased region" description="Polar residues" evidence="1">
    <location>
        <begin position="26"/>
        <end position="36"/>
    </location>
</feature>
<reference evidence="2" key="1">
    <citation type="submission" date="2021-01" db="EMBL/GenBank/DDBJ databases">
        <authorList>
            <person name="Corre E."/>
            <person name="Pelletier E."/>
            <person name="Niang G."/>
            <person name="Scheremetjew M."/>
            <person name="Finn R."/>
            <person name="Kale V."/>
            <person name="Holt S."/>
            <person name="Cochrane G."/>
            <person name="Meng A."/>
            <person name="Brown T."/>
            <person name="Cohen L."/>
        </authorList>
    </citation>
    <scope>NUCLEOTIDE SEQUENCE</scope>
    <source>
        <strain evidence="2">CCMP2877</strain>
    </source>
</reference>